<dbReference type="AlphaFoldDB" id="A0A4Y7J567"/>
<protein>
    <submittedName>
        <fullName evidence="3">Uncharacterized protein</fullName>
    </submittedName>
</protein>
<keyword evidence="4" id="KW-1185">Reference proteome</keyword>
<reference evidence="3 4" key="1">
    <citation type="journal article" date="2018" name="Science">
        <title>The opium poppy genome and morphinan production.</title>
        <authorList>
            <person name="Guo L."/>
            <person name="Winzer T."/>
            <person name="Yang X."/>
            <person name="Li Y."/>
            <person name="Ning Z."/>
            <person name="He Z."/>
            <person name="Teodor R."/>
            <person name="Lu Y."/>
            <person name="Bowser T.A."/>
            <person name="Graham I.A."/>
            <person name="Ye K."/>
        </authorList>
    </citation>
    <scope>NUCLEOTIDE SEQUENCE [LARGE SCALE GENOMIC DNA]</scope>
    <source>
        <strain evidence="4">cv. HN1</strain>
        <tissue evidence="3">Leaves</tissue>
    </source>
</reference>
<keyword evidence="1" id="KW-0175">Coiled coil</keyword>
<evidence type="ECO:0000256" key="1">
    <source>
        <dbReference type="SAM" id="Coils"/>
    </source>
</evidence>
<evidence type="ECO:0000313" key="4">
    <source>
        <dbReference type="Proteomes" id="UP000316621"/>
    </source>
</evidence>
<evidence type="ECO:0000256" key="2">
    <source>
        <dbReference type="SAM" id="MobiDB-lite"/>
    </source>
</evidence>
<organism evidence="3 4">
    <name type="scientific">Papaver somniferum</name>
    <name type="common">Opium poppy</name>
    <dbReference type="NCBI Taxonomy" id="3469"/>
    <lineage>
        <taxon>Eukaryota</taxon>
        <taxon>Viridiplantae</taxon>
        <taxon>Streptophyta</taxon>
        <taxon>Embryophyta</taxon>
        <taxon>Tracheophyta</taxon>
        <taxon>Spermatophyta</taxon>
        <taxon>Magnoliopsida</taxon>
        <taxon>Ranunculales</taxon>
        <taxon>Papaveraceae</taxon>
        <taxon>Papaveroideae</taxon>
        <taxon>Papaver</taxon>
    </lineage>
</organism>
<name>A0A4Y7J567_PAPSO</name>
<dbReference type="EMBL" id="CM010717">
    <property type="protein sequence ID" value="RZC54869.1"/>
    <property type="molecule type" value="Genomic_DNA"/>
</dbReference>
<gene>
    <name evidence="3" type="ORF">C5167_013736</name>
</gene>
<feature type="region of interest" description="Disordered" evidence="2">
    <location>
        <begin position="350"/>
        <end position="392"/>
    </location>
</feature>
<feature type="compositionally biased region" description="Basic and acidic residues" evidence="2">
    <location>
        <begin position="371"/>
        <end position="380"/>
    </location>
</feature>
<proteinExistence type="predicted"/>
<dbReference type="Gramene" id="RZC54869">
    <property type="protein sequence ID" value="RZC54869"/>
    <property type="gene ID" value="C5167_013736"/>
</dbReference>
<feature type="region of interest" description="Disordered" evidence="2">
    <location>
        <begin position="205"/>
        <end position="231"/>
    </location>
</feature>
<dbReference type="Proteomes" id="UP000316621">
    <property type="component" value="Chromosome 3"/>
</dbReference>
<accession>A0A4Y7J567</accession>
<evidence type="ECO:0000313" key="3">
    <source>
        <dbReference type="EMBL" id="RZC54869.1"/>
    </source>
</evidence>
<feature type="compositionally biased region" description="Basic and acidic residues" evidence="2">
    <location>
        <begin position="353"/>
        <end position="364"/>
    </location>
</feature>
<feature type="coiled-coil region" evidence="1">
    <location>
        <begin position="526"/>
        <end position="581"/>
    </location>
</feature>
<sequence>MWEPKLAVAKPSVRLAPLLDDLNEFSFRPYDDNECGEAFHRFVSLFPEDFLDVDLDPPTFDACNFVAAVTPGYLPGFYKGEYFAEAYNLNRIARHAGFDQGTGSYLTPSSSSDPWLVGESFMRFVFRDRKPRFCRTPFNPLKVPQLDRDLKVTHKWFSYWIHEMEDLHHALSIDGVMAPPPDLQELYRLVRTRLPLEIMRTHGLASGAKSRRVEGPPSRGRGKEKPPSSSKIKNVVRNLCGTLPQEDKCSSAWPLKYFAHEWIGVDVKDLPPRFAERQARRDAGIIPAPRFPRSPPRRSFSERAAGLSQEAIFKRSFGEETDKHLIQVLPLGVLLQLQLSCQSTVPSSLIMGKQDRSEARDGHEKVKRAKTQSDHRRQTAEPEQVPPPVLLNSGERQAPPVFLFLNKPMEKRLVRDGENYVSVFGFWVHPRYEPLYIQVATQHGHIASDAVFPDANLLVSHTLNVLDVVGEMVDAGDHPSVVQLQSWRRTITNASNIRFNIGWLDTLWQEAETKANARRDQLPGIIAGLEERVASVRIKLEALQETQERLIRETSKVVDQIIQAKKTLEEEEQLLVDASAEMAEQAGS</sequence>